<feature type="compositionally biased region" description="Basic residues" evidence="1">
    <location>
        <begin position="92"/>
        <end position="101"/>
    </location>
</feature>
<gene>
    <name evidence="2" type="ORF">ENR59_08975</name>
</gene>
<feature type="region of interest" description="Disordered" evidence="1">
    <location>
        <begin position="52"/>
        <end position="106"/>
    </location>
</feature>
<sequence>MNTPDCRMRPGGAARPAPVPASGSILIPTLAFSLVLSLALGVASVAWAAQEPGSSDAPAAKSQTSQTSKSSKSSKSSTSASGQSKKAESKSSKKSGSKSSKKAATGGAGSFRNLAWGAPLSALADPDLREQDGDMRYYTVPGDDMVVHGVTMRELVYVFCKDKLAGVLARYDGEVSQLALMAKLTELYGSPLESAPNVRGDRSWRFDAQDLAVMMEYAKASSTGALAWFASGPLAPCRPGQ</sequence>
<protein>
    <submittedName>
        <fullName evidence="2">Uncharacterized protein</fullName>
    </submittedName>
</protein>
<dbReference type="AlphaFoldDB" id="A0A7C4EIQ2"/>
<comment type="caution">
    <text evidence="2">The sequence shown here is derived from an EMBL/GenBank/DDBJ whole genome shotgun (WGS) entry which is preliminary data.</text>
</comment>
<name>A0A7C4EIQ2_9BACT</name>
<organism evidence="2">
    <name type="scientific">Fundidesulfovibrio putealis</name>
    <dbReference type="NCBI Taxonomy" id="270496"/>
    <lineage>
        <taxon>Bacteria</taxon>
        <taxon>Pseudomonadati</taxon>
        <taxon>Thermodesulfobacteriota</taxon>
        <taxon>Desulfovibrionia</taxon>
        <taxon>Desulfovibrionales</taxon>
        <taxon>Desulfovibrionaceae</taxon>
        <taxon>Fundidesulfovibrio</taxon>
    </lineage>
</organism>
<reference evidence="2" key="1">
    <citation type="journal article" date="2020" name="mSystems">
        <title>Genome- and Community-Level Interaction Insights into Carbon Utilization and Element Cycling Functions of Hydrothermarchaeota in Hydrothermal Sediment.</title>
        <authorList>
            <person name="Zhou Z."/>
            <person name="Liu Y."/>
            <person name="Xu W."/>
            <person name="Pan J."/>
            <person name="Luo Z.H."/>
            <person name="Li M."/>
        </authorList>
    </citation>
    <scope>NUCLEOTIDE SEQUENCE [LARGE SCALE GENOMIC DNA]</scope>
    <source>
        <strain evidence="2">SpSt-413</strain>
    </source>
</reference>
<accession>A0A7C4EIQ2</accession>
<proteinExistence type="predicted"/>
<evidence type="ECO:0000256" key="1">
    <source>
        <dbReference type="SAM" id="MobiDB-lite"/>
    </source>
</evidence>
<feature type="region of interest" description="Disordered" evidence="1">
    <location>
        <begin position="1"/>
        <end position="20"/>
    </location>
</feature>
<feature type="compositionally biased region" description="Low complexity" evidence="1">
    <location>
        <begin position="59"/>
        <end position="84"/>
    </location>
</feature>
<evidence type="ECO:0000313" key="2">
    <source>
        <dbReference type="EMBL" id="HGG93064.1"/>
    </source>
</evidence>
<dbReference type="EMBL" id="DSRP01000621">
    <property type="protein sequence ID" value="HGG93064.1"/>
    <property type="molecule type" value="Genomic_DNA"/>
</dbReference>